<organism evidence="2 3">
    <name type="scientific">Durusdinium trenchii</name>
    <dbReference type="NCBI Taxonomy" id="1381693"/>
    <lineage>
        <taxon>Eukaryota</taxon>
        <taxon>Sar</taxon>
        <taxon>Alveolata</taxon>
        <taxon>Dinophyceae</taxon>
        <taxon>Suessiales</taxon>
        <taxon>Symbiodiniaceae</taxon>
        <taxon>Durusdinium</taxon>
    </lineage>
</organism>
<dbReference type="Proteomes" id="UP001642484">
    <property type="component" value="Unassembled WGS sequence"/>
</dbReference>
<reference evidence="2 3" key="1">
    <citation type="submission" date="2024-02" db="EMBL/GenBank/DDBJ databases">
        <authorList>
            <person name="Chen Y."/>
            <person name="Shah S."/>
            <person name="Dougan E. K."/>
            <person name="Thang M."/>
            <person name="Chan C."/>
        </authorList>
    </citation>
    <scope>NUCLEOTIDE SEQUENCE [LARGE SCALE GENOMIC DNA]</scope>
</reference>
<accession>A0ABP0SLA1</accession>
<feature type="region of interest" description="Disordered" evidence="1">
    <location>
        <begin position="1"/>
        <end position="30"/>
    </location>
</feature>
<evidence type="ECO:0000313" key="2">
    <source>
        <dbReference type="EMBL" id="CAK9113187.1"/>
    </source>
</evidence>
<name>A0ABP0SLA1_9DINO</name>
<keyword evidence="3" id="KW-1185">Reference proteome</keyword>
<comment type="caution">
    <text evidence="2">The sequence shown here is derived from an EMBL/GenBank/DDBJ whole genome shotgun (WGS) entry which is preliminary data.</text>
</comment>
<proteinExistence type="predicted"/>
<sequence length="400" mass="44959">MSKRVDFTPQERRENLRGSNPVDVLPDLGPIPRDPDERRFFYAQAESAVYRDGKGACYQQSGNMSCDHDVSYKAHQKLGVSMEKVNGHTNCSYGKANINSGIGDAFDIELDRKSGMHVESDRSRQSRLSIAADARKGNSSAEIFASGALQAKLRLGEVGNTGLHYKQVRTSRTPLVGLGQDLKSVNANFSPDTGFANMYLSDDSEYQSVKRMPSRSKISVYAESNSLRHSPQDHVRFLIKNKVPLAIRGEKRYWPYKKTGATKKKQVRKHDLKRNNKALGKAAERRTKRRRLNSSSKATAGNCARPLKEQGVPELKGSKGSTAQIVQEKNQEENKATHLPKEAVQHVVLDDLKEFADEEQWSDAEIQELWDHVEDKKEMSMYAKPVKHLDISSLKCRQAN</sequence>
<dbReference type="EMBL" id="CAXAMN010027806">
    <property type="protein sequence ID" value="CAK9113187.1"/>
    <property type="molecule type" value="Genomic_DNA"/>
</dbReference>
<feature type="compositionally biased region" description="Basic and acidic residues" evidence="1">
    <location>
        <begin position="1"/>
        <end position="16"/>
    </location>
</feature>
<feature type="compositionally biased region" description="Basic residues" evidence="1">
    <location>
        <begin position="260"/>
        <end position="276"/>
    </location>
</feature>
<protein>
    <submittedName>
        <fullName evidence="2">Uncharacterized protein</fullName>
    </submittedName>
</protein>
<evidence type="ECO:0000256" key="1">
    <source>
        <dbReference type="SAM" id="MobiDB-lite"/>
    </source>
</evidence>
<feature type="region of interest" description="Disordered" evidence="1">
    <location>
        <begin position="256"/>
        <end position="324"/>
    </location>
</feature>
<evidence type="ECO:0000313" key="3">
    <source>
        <dbReference type="Proteomes" id="UP001642484"/>
    </source>
</evidence>
<gene>
    <name evidence="2" type="ORF">CCMP2556_LOCUS52412</name>
</gene>